<feature type="transmembrane region" description="Helical" evidence="1">
    <location>
        <begin position="213"/>
        <end position="234"/>
    </location>
</feature>
<dbReference type="Proteomes" id="UP000537729">
    <property type="component" value="Unassembled WGS sequence"/>
</dbReference>
<keyword evidence="1" id="KW-0812">Transmembrane</keyword>
<reference evidence="2 3" key="1">
    <citation type="journal article" date="2020" name="Front. Microbiol.">
        <title>Genetic Organization of the aprX-lipA2 Operon Affects the Proteolytic Potential of Pseudomonas Species in Milk.</title>
        <authorList>
            <person name="Maier C."/>
            <person name="Huptas C."/>
            <person name="von Neubeck M."/>
            <person name="Scherer S."/>
            <person name="Wenning M."/>
            <person name="Lucking G."/>
        </authorList>
    </citation>
    <scope>NUCLEOTIDE SEQUENCE [LARGE SCALE GENOMIC DNA]</scope>
    <source>
        <strain evidence="2 3">DSM 16272</strain>
    </source>
</reference>
<dbReference type="RefSeq" id="WP_169885282.1">
    <property type="nucleotide sequence ID" value="NZ_JAAQWG010000041.1"/>
</dbReference>
<proteinExistence type="predicted"/>
<keyword evidence="1" id="KW-0472">Membrane</keyword>
<name>A0A7Y1A990_PSEVE</name>
<dbReference type="AlphaFoldDB" id="A0A7Y1A990"/>
<dbReference type="EMBL" id="JAAQWG010000041">
    <property type="protein sequence ID" value="NMY11503.1"/>
    <property type="molecule type" value="Genomic_DNA"/>
</dbReference>
<feature type="transmembrane region" description="Helical" evidence="1">
    <location>
        <begin position="271"/>
        <end position="294"/>
    </location>
</feature>
<evidence type="ECO:0000313" key="2">
    <source>
        <dbReference type="EMBL" id="NMY11503.1"/>
    </source>
</evidence>
<evidence type="ECO:0008006" key="4">
    <source>
        <dbReference type="Google" id="ProtNLM"/>
    </source>
</evidence>
<feature type="transmembrane region" description="Helical" evidence="1">
    <location>
        <begin position="331"/>
        <end position="356"/>
    </location>
</feature>
<comment type="caution">
    <text evidence="2">The sequence shown here is derived from an EMBL/GenBank/DDBJ whole genome shotgun (WGS) entry which is preliminary data.</text>
</comment>
<gene>
    <name evidence="2" type="ORF">HBO38_24155</name>
</gene>
<feature type="transmembrane region" description="Helical" evidence="1">
    <location>
        <begin position="306"/>
        <end position="325"/>
    </location>
</feature>
<organism evidence="2 3">
    <name type="scientific">Pseudomonas veronii</name>
    <dbReference type="NCBI Taxonomy" id="76761"/>
    <lineage>
        <taxon>Bacteria</taxon>
        <taxon>Pseudomonadati</taxon>
        <taxon>Pseudomonadota</taxon>
        <taxon>Gammaproteobacteria</taxon>
        <taxon>Pseudomonadales</taxon>
        <taxon>Pseudomonadaceae</taxon>
        <taxon>Pseudomonas</taxon>
    </lineage>
</organism>
<feature type="transmembrane region" description="Helical" evidence="1">
    <location>
        <begin position="130"/>
        <end position="150"/>
    </location>
</feature>
<sequence>MKISKRALQIVLQAFLIPWLAVLVLRYCGILTYSEVNDVVFLLVGLFAFPFLISSMFLLPKINESYNIVIVDEYKGNPYGSGRVFNIVVFLTFVYLIAIVIDKIFLVDVLSQGVTEARYAAMENGPRNSLLGAVHYFLAGAPVLLACFLLSRRKSRILTNGFLWVIVVICFGCFFLSGGRNNFVVGSVFVFFYFCLEKITFRTRGVGSDRKFSFPFWLKIFSIVGVCYVLYLFVERAQIRGMDLDGAVRALSENYNVGVYVPDFLSGALLQVYYCLVFVVFYITHSLSYLSAYFDIGYSPLTVGGYSFSIIFRVIDVLFGTTFVIDSFERMLVVGVYLTLPGSIYIDFGFAGVFVAPEFNT</sequence>
<accession>A0A7Y1A990</accession>
<feature type="transmembrane region" description="Helical" evidence="1">
    <location>
        <begin position="39"/>
        <end position="59"/>
    </location>
</feature>
<feature type="transmembrane region" description="Helical" evidence="1">
    <location>
        <begin position="157"/>
        <end position="177"/>
    </location>
</feature>
<evidence type="ECO:0000256" key="1">
    <source>
        <dbReference type="SAM" id="Phobius"/>
    </source>
</evidence>
<evidence type="ECO:0000313" key="3">
    <source>
        <dbReference type="Proteomes" id="UP000537729"/>
    </source>
</evidence>
<keyword evidence="1" id="KW-1133">Transmembrane helix</keyword>
<protein>
    <recommendedName>
        <fullName evidence="4">Oligosaccharide repeat unit polymerase</fullName>
    </recommendedName>
</protein>
<feature type="transmembrane region" description="Helical" evidence="1">
    <location>
        <begin position="84"/>
        <end position="110"/>
    </location>
</feature>
<feature type="transmembrane region" description="Helical" evidence="1">
    <location>
        <begin position="12"/>
        <end position="33"/>
    </location>
</feature>